<dbReference type="InterPro" id="IPR029063">
    <property type="entry name" value="SAM-dependent_MTases_sf"/>
</dbReference>
<dbReference type="AlphaFoldDB" id="A0A1G2HZM9"/>
<reference evidence="10 11" key="1">
    <citation type="journal article" date="2016" name="Nat. Commun.">
        <title>Thousands of microbial genomes shed light on interconnected biogeochemical processes in an aquifer system.</title>
        <authorList>
            <person name="Anantharaman K."/>
            <person name="Brown C.T."/>
            <person name="Hug L.A."/>
            <person name="Sharon I."/>
            <person name="Castelle C.J."/>
            <person name="Probst A.J."/>
            <person name="Thomas B.C."/>
            <person name="Singh A."/>
            <person name="Wilkins M.J."/>
            <person name="Karaoz U."/>
            <person name="Brodie E.L."/>
            <person name="Williams K.H."/>
            <person name="Hubbard S.S."/>
            <person name="Banfield J.F."/>
        </authorList>
    </citation>
    <scope>NUCLEOTIDE SEQUENCE [LARGE SCALE GENOMIC DNA]</scope>
</reference>
<comment type="subcellular location">
    <subcellularLocation>
        <location evidence="7">Cytoplasm</location>
    </subcellularLocation>
</comment>
<proteinExistence type="inferred from homology"/>
<feature type="binding site" evidence="7 8">
    <location>
        <position position="148"/>
    </location>
    <ligand>
        <name>S-adenosyl-L-methionine</name>
        <dbReference type="ChEBI" id="CHEBI:59789"/>
    </ligand>
</feature>
<dbReference type="InterPro" id="IPR011530">
    <property type="entry name" value="rRNA_adenine_dimethylase"/>
</dbReference>
<evidence type="ECO:0000256" key="1">
    <source>
        <dbReference type="ARBA" id="ARBA00022490"/>
    </source>
</evidence>
<keyword evidence="6 7" id="KW-0694">RNA-binding</keyword>
<dbReference type="Gene3D" id="1.10.8.100">
    <property type="entry name" value="Ribosomal RNA adenine dimethylase-like, domain 2"/>
    <property type="match status" value="1"/>
</dbReference>
<organism evidence="10 11">
    <name type="scientific">Candidatus Staskawiczbacteria bacterium RIFCSPHIGHO2_02_FULL_42_22</name>
    <dbReference type="NCBI Taxonomy" id="1802207"/>
    <lineage>
        <taxon>Bacteria</taxon>
        <taxon>Candidatus Staskawicziibacteriota</taxon>
    </lineage>
</organism>
<dbReference type="GO" id="GO:0052908">
    <property type="term" value="F:16S rRNA (adenine(1518)-N(6)/adenine(1519)-N(6))-dimethyltransferase activity"/>
    <property type="evidence" value="ECO:0007669"/>
    <property type="project" value="UniProtKB-EC"/>
</dbReference>
<feature type="binding site" evidence="7 8">
    <location>
        <position position="27"/>
    </location>
    <ligand>
        <name>S-adenosyl-L-methionine</name>
        <dbReference type="ChEBI" id="CHEBI:59789"/>
    </ligand>
</feature>
<gene>
    <name evidence="7" type="primary">rsmA</name>
    <name evidence="7" type="synonym">ksgA</name>
    <name evidence="10" type="ORF">A3D44_00150</name>
</gene>
<evidence type="ECO:0000259" key="9">
    <source>
        <dbReference type="SMART" id="SM00650"/>
    </source>
</evidence>
<dbReference type="GO" id="GO:0003723">
    <property type="term" value="F:RNA binding"/>
    <property type="evidence" value="ECO:0007669"/>
    <property type="project" value="UniProtKB-UniRule"/>
</dbReference>
<protein>
    <recommendedName>
        <fullName evidence="7">Ribosomal RNA small subunit methyltransferase A</fullName>
        <ecNumber evidence="7">2.1.1.182</ecNumber>
    </recommendedName>
    <alternativeName>
        <fullName evidence="7">16S rRNA (adenine(1518)-N(6)/adenine(1519)-N(6))-dimethyltransferase</fullName>
    </alternativeName>
    <alternativeName>
        <fullName evidence="7">16S rRNA dimethyladenosine transferase</fullName>
    </alternativeName>
    <alternativeName>
        <fullName evidence="7">16S rRNA dimethylase</fullName>
    </alternativeName>
    <alternativeName>
        <fullName evidence="7">S-adenosylmethionine-6-N', N'-adenosyl(rRNA) dimethyltransferase</fullName>
    </alternativeName>
</protein>
<evidence type="ECO:0000256" key="8">
    <source>
        <dbReference type="PROSITE-ProRule" id="PRU01026"/>
    </source>
</evidence>
<feature type="domain" description="Ribosomal RNA adenine methylase transferase N-terminal" evidence="9">
    <location>
        <begin position="34"/>
        <end position="231"/>
    </location>
</feature>
<dbReference type="STRING" id="1802207.A3D44_00150"/>
<dbReference type="SMART" id="SM00650">
    <property type="entry name" value="rADc"/>
    <property type="match status" value="1"/>
</dbReference>
<dbReference type="PROSITE" id="PS01131">
    <property type="entry name" value="RRNA_A_DIMETH"/>
    <property type="match status" value="1"/>
</dbReference>
<keyword evidence="5 7" id="KW-0949">S-adenosyl-L-methionine</keyword>
<evidence type="ECO:0000313" key="10">
    <source>
        <dbReference type="EMBL" id="OGZ67907.1"/>
    </source>
</evidence>
<keyword evidence="3 7" id="KW-0489">Methyltransferase</keyword>
<evidence type="ECO:0000256" key="4">
    <source>
        <dbReference type="ARBA" id="ARBA00022679"/>
    </source>
</evidence>
<dbReference type="Proteomes" id="UP000178820">
    <property type="component" value="Unassembled WGS sequence"/>
</dbReference>
<comment type="function">
    <text evidence="7">Specifically dimethylates two adjacent adenosines (A1518 and A1519) in the loop of a conserved hairpin near the 3'-end of 16S rRNA in the 30S particle. May play a critical role in biogenesis of 30S subunits.</text>
</comment>
<evidence type="ECO:0000256" key="7">
    <source>
        <dbReference type="HAMAP-Rule" id="MF_00607"/>
    </source>
</evidence>
<feature type="binding site" evidence="7 8">
    <location>
        <position position="54"/>
    </location>
    <ligand>
        <name>S-adenosyl-L-methionine</name>
        <dbReference type="ChEBI" id="CHEBI:59789"/>
    </ligand>
</feature>
<evidence type="ECO:0000256" key="3">
    <source>
        <dbReference type="ARBA" id="ARBA00022603"/>
    </source>
</evidence>
<name>A0A1G2HZM9_9BACT</name>
<comment type="caution">
    <text evidence="10">The sequence shown here is derived from an EMBL/GenBank/DDBJ whole genome shotgun (WGS) entry which is preliminary data.</text>
</comment>
<keyword evidence="4 7" id="KW-0808">Transferase</keyword>
<feature type="binding site" evidence="7 8">
    <location>
        <position position="75"/>
    </location>
    <ligand>
        <name>S-adenosyl-L-methionine</name>
        <dbReference type="ChEBI" id="CHEBI:59789"/>
    </ligand>
</feature>
<dbReference type="Gene3D" id="3.40.50.150">
    <property type="entry name" value="Vaccinia Virus protein VP39"/>
    <property type="match status" value="1"/>
</dbReference>
<dbReference type="EC" id="2.1.1.182" evidence="7"/>
<dbReference type="PROSITE" id="PS51689">
    <property type="entry name" value="SAM_RNA_A_N6_MT"/>
    <property type="match status" value="1"/>
</dbReference>
<feature type="binding site" evidence="7 8">
    <location>
        <position position="29"/>
    </location>
    <ligand>
        <name>S-adenosyl-L-methionine</name>
        <dbReference type="ChEBI" id="CHEBI:59789"/>
    </ligand>
</feature>
<comment type="catalytic activity">
    <reaction evidence="7">
        <text>adenosine(1518)/adenosine(1519) in 16S rRNA + 4 S-adenosyl-L-methionine = N(6)-dimethyladenosine(1518)/N(6)-dimethyladenosine(1519) in 16S rRNA + 4 S-adenosyl-L-homocysteine + 4 H(+)</text>
        <dbReference type="Rhea" id="RHEA:19609"/>
        <dbReference type="Rhea" id="RHEA-COMP:10232"/>
        <dbReference type="Rhea" id="RHEA-COMP:10233"/>
        <dbReference type="ChEBI" id="CHEBI:15378"/>
        <dbReference type="ChEBI" id="CHEBI:57856"/>
        <dbReference type="ChEBI" id="CHEBI:59789"/>
        <dbReference type="ChEBI" id="CHEBI:74411"/>
        <dbReference type="ChEBI" id="CHEBI:74493"/>
        <dbReference type="EC" id="2.1.1.182"/>
    </reaction>
</comment>
<dbReference type="InterPro" id="IPR020598">
    <property type="entry name" value="rRNA_Ade_methylase_Trfase_N"/>
</dbReference>
<dbReference type="InterPro" id="IPR023165">
    <property type="entry name" value="rRNA_Ade_diMease-like_C"/>
</dbReference>
<accession>A0A1G2HZM9</accession>
<evidence type="ECO:0000256" key="2">
    <source>
        <dbReference type="ARBA" id="ARBA00022552"/>
    </source>
</evidence>
<feature type="binding site" evidence="7 8">
    <location>
        <position position="100"/>
    </location>
    <ligand>
        <name>S-adenosyl-L-methionine</name>
        <dbReference type="ChEBI" id="CHEBI:59789"/>
    </ligand>
</feature>
<sequence length="318" mass="35348">MNLFNQKTIKELLSKHNTKPNKVMGQNFLVNASVLNKITEAALVNSQDIIVEIGPGIGTLTRALAAKAKKVIAIEKDPLMIKILQETLRDFDNVEMIQGDALDFPVIASPEPPRRATKQSIGALSEIASPRPRGAAARNDGPYKVVANLPYYITSPTIRMFLESQNPPETMVLMVQKEVAERICAKPPRMSILAVSVQFYAMAHIISLVPKGNFWPVPGVDSAIIKIIPRNYAEINPSAPLRASAKQRGNKNNRDLFFKIVKAGFLHPRKQLQNNLSEGLKRSKPEISVWLTKNSIDPLRRAETLSMEEWADLVNSLQ</sequence>
<dbReference type="SUPFAM" id="SSF53335">
    <property type="entry name" value="S-adenosyl-L-methionine-dependent methyltransferases"/>
    <property type="match status" value="1"/>
</dbReference>
<dbReference type="PANTHER" id="PTHR11727:SF7">
    <property type="entry name" value="DIMETHYLADENOSINE TRANSFERASE-RELATED"/>
    <property type="match status" value="1"/>
</dbReference>
<dbReference type="Pfam" id="PF00398">
    <property type="entry name" value="RrnaAD"/>
    <property type="match status" value="1"/>
</dbReference>
<dbReference type="CDD" id="cd02440">
    <property type="entry name" value="AdoMet_MTases"/>
    <property type="match status" value="1"/>
</dbReference>
<dbReference type="GO" id="GO:0005829">
    <property type="term" value="C:cytosol"/>
    <property type="evidence" value="ECO:0007669"/>
    <property type="project" value="TreeGrafter"/>
</dbReference>
<dbReference type="InterPro" id="IPR020596">
    <property type="entry name" value="rRNA_Ade_Mease_Trfase_CS"/>
</dbReference>
<keyword evidence="1 7" id="KW-0963">Cytoplasm</keyword>
<dbReference type="InterPro" id="IPR001737">
    <property type="entry name" value="KsgA/Erm"/>
</dbReference>
<dbReference type="NCBIfam" id="TIGR00755">
    <property type="entry name" value="ksgA"/>
    <property type="match status" value="1"/>
</dbReference>
<evidence type="ECO:0000256" key="6">
    <source>
        <dbReference type="ARBA" id="ARBA00022884"/>
    </source>
</evidence>
<evidence type="ECO:0000313" key="11">
    <source>
        <dbReference type="Proteomes" id="UP000178820"/>
    </source>
</evidence>
<keyword evidence="2 7" id="KW-0698">rRNA processing</keyword>
<evidence type="ECO:0000256" key="5">
    <source>
        <dbReference type="ARBA" id="ARBA00022691"/>
    </source>
</evidence>
<dbReference type="EMBL" id="MHOT01000027">
    <property type="protein sequence ID" value="OGZ67907.1"/>
    <property type="molecule type" value="Genomic_DNA"/>
</dbReference>
<comment type="similarity">
    <text evidence="7">Belongs to the class I-like SAM-binding methyltransferase superfamily. rRNA adenine N(6)-methyltransferase family. RsmA subfamily.</text>
</comment>
<dbReference type="PANTHER" id="PTHR11727">
    <property type="entry name" value="DIMETHYLADENOSINE TRANSFERASE"/>
    <property type="match status" value="1"/>
</dbReference>
<dbReference type="HAMAP" id="MF_00607">
    <property type="entry name" value="16SrRNA_methyltr_A"/>
    <property type="match status" value="1"/>
</dbReference>